<accession>A0A238VVQ9</accession>
<sequence length="382" mass="43458">MAARTKPLETEVRALRIVQAEEYPLYVFMLRAHDVLRFADISRVSRDEAGKLIGYQRPQVRRHVQEIVDYLDSDAPILPNPIIMALSEQVRFRSTRGGNRHADDGVCDTGRLIIPLPQEGKIKPAWIVDGQQRAIALAKARRQDFPVVVMAFVAETVRLQRDQFVRINNTRPLPRGLVTELLPEVDSPLPPRLQIQKAPSSLCDVLNSDENSPFFEMIKRPSTVGRKQPKAVITDTGIVDMIKESLMSSAGCLFPYRDLGRNETDFDGIIQALFIYWSAVRDTFPDAWGKPPEKSRLMHGAGIKAMGRLMDRVLGTVDPLRPDAPEQVRRHLALVAPHCRWTAGSWEDLGHRWNEIENTRRQVTELSNHLIRVYQNARRELS</sequence>
<reference evidence="2" key="1">
    <citation type="submission" date="2017-06" db="EMBL/GenBank/DDBJ databases">
        <authorList>
            <person name="Varghese N."/>
            <person name="Submissions S."/>
        </authorList>
    </citation>
    <scope>NUCLEOTIDE SEQUENCE [LARGE SCALE GENOMIC DNA]</scope>
    <source>
        <strain evidence="2">DSM 44485</strain>
    </source>
</reference>
<proteinExistence type="predicted"/>
<protein>
    <submittedName>
        <fullName evidence="1">DGQHR domain-containing protein</fullName>
    </submittedName>
</protein>
<dbReference type="InterPro" id="IPR017601">
    <property type="entry name" value="DGQHR-contain_dom"/>
</dbReference>
<dbReference type="NCBIfam" id="TIGR03187">
    <property type="entry name" value="DGQHR"/>
    <property type="match status" value="1"/>
</dbReference>
<evidence type="ECO:0000313" key="1">
    <source>
        <dbReference type="EMBL" id="SNR38405.1"/>
    </source>
</evidence>
<dbReference type="Proteomes" id="UP000198420">
    <property type="component" value="Unassembled WGS sequence"/>
</dbReference>
<dbReference type="RefSeq" id="WP_089310684.1">
    <property type="nucleotide sequence ID" value="NZ_FZNP01000002.1"/>
</dbReference>
<dbReference type="EMBL" id="FZNP01000002">
    <property type="protein sequence ID" value="SNR38405.1"/>
    <property type="molecule type" value="Genomic_DNA"/>
</dbReference>
<dbReference type="AlphaFoldDB" id="A0A238VVQ9"/>
<dbReference type="NCBIfam" id="NF041060">
    <property type="entry name" value="DpdB"/>
    <property type="match status" value="1"/>
</dbReference>
<dbReference type="InterPro" id="IPR017642">
    <property type="entry name" value="DNA_S_mod_DndB"/>
</dbReference>
<evidence type="ECO:0000313" key="2">
    <source>
        <dbReference type="Proteomes" id="UP000198420"/>
    </source>
</evidence>
<organism evidence="1 2">
    <name type="scientific">Actinomadura mexicana</name>
    <dbReference type="NCBI Taxonomy" id="134959"/>
    <lineage>
        <taxon>Bacteria</taxon>
        <taxon>Bacillati</taxon>
        <taxon>Actinomycetota</taxon>
        <taxon>Actinomycetes</taxon>
        <taxon>Streptosporangiales</taxon>
        <taxon>Thermomonosporaceae</taxon>
        <taxon>Actinomadura</taxon>
    </lineage>
</organism>
<gene>
    <name evidence="1" type="ORF">SAMN06265355_102443</name>
</gene>
<dbReference type="CDD" id="cd16413">
    <property type="entry name" value="DGQHR_domain"/>
    <property type="match status" value="1"/>
</dbReference>
<name>A0A238VVQ9_9ACTN</name>
<dbReference type="Pfam" id="PF14072">
    <property type="entry name" value="DndB"/>
    <property type="match status" value="1"/>
</dbReference>
<dbReference type="OrthoDB" id="237364at2"/>
<keyword evidence="2" id="KW-1185">Reference proteome</keyword>